<sequence length="385" mass="41359">MTDSDDFSATRPISVAELLAKNGTIGAPPVGGRRRRRRGNSDAVTVAELTGEIPIIRPETLHAEPAEAPAEPAPEPEPESVAAPVAEPEPEAAVEEAAVAVEDETPSAADEMEPDDTGAHYVVDDEMLHTDIVEPAPADAAVDDYEDHLRRRDAEADPLEFVAPSRKPAFRWSFKPVRGAEEMSPDPVDEDVPADADIDDDLLSLTDAEPVAKLDTGAVPVVDDAVATEAAPEPPRQPSRNGRSERYDALFGGFAADADTRREELVADHDVHDEDVDHEAIDREADHDEADHEDDEKSGSGLQRGAWVVGQSLLAVAFGAGMFFAFDQLWRWNQIVALMLSMLVILGLVAGIRVIRKDHDLASTLIAILVGGLVTFGPLALLYSA</sequence>
<feature type="region of interest" description="Disordered" evidence="1">
    <location>
        <begin position="23"/>
        <end position="43"/>
    </location>
</feature>
<evidence type="ECO:0000313" key="4">
    <source>
        <dbReference type="Proteomes" id="UP000309984"/>
    </source>
</evidence>
<feature type="transmembrane region" description="Helical" evidence="2">
    <location>
        <begin position="306"/>
        <end position="326"/>
    </location>
</feature>
<gene>
    <name evidence="3" type="ORF">C1S79_22835</name>
</gene>
<accession>A0A7I7ZX52</accession>
<name>A0A7I7ZX52_9MYCO</name>
<dbReference type="AlphaFoldDB" id="A0A7I7ZX52"/>
<dbReference type="Proteomes" id="UP000309984">
    <property type="component" value="Unassembled WGS sequence"/>
</dbReference>
<evidence type="ECO:0000313" key="3">
    <source>
        <dbReference type="EMBL" id="TLH62798.1"/>
    </source>
</evidence>
<keyword evidence="2" id="KW-0812">Transmembrane</keyword>
<protein>
    <submittedName>
        <fullName evidence="3">FUSC family protein</fullName>
    </submittedName>
</protein>
<proteinExistence type="predicted"/>
<keyword evidence="2" id="KW-1133">Transmembrane helix</keyword>
<feature type="transmembrane region" description="Helical" evidence="2">
    <location>
        <begin position="364"/>
        <end position="383"/>
    </location>
</feature>
<keyword evidence="2" id="KW-0472">Membrane</keyword>
<reference evidence="3 4" key="1">
    <citation type="submission" date="2018-01" db="EMBL/GenBank/DDBJ databases">
        <title>Comparative genomics of Mycobacterium mucogenicum and Mycobacterium neoaurum clade members emphasizing tRNA and non-coding RNA.</title>
        <authorList>
            <person name="Behra P.R.K."/>
            <person name="Pettersson B.M.F."/>
            <person name="Das S."/>
            <person name="Dasgupta S."/>
            <person name="Kirsebom L.A."/>
        </authorList>
    </citation>
    <scope>NUCLEOTIDE SEQUENCE [LARGE SCALE GENOMIC DNA]</scope>
    <source>
        <strain evidence="3 4">DSM 45104</strain>
    </source>
</reference>
<dbReference type="RefSeq" id="WP_138250628.1">
    <property type="nucleotide sequence ID" value="NZ_AP022616.1"/>
</dbReference>
<keyword evidence="4" id="KW-1185">Reference proteome</keyword>
<comment type="caution">
    <text evidence="3">The sequence shown here is derived from an EMBL/GenBank/DDBJ whole genome shotgun (WGS) entry which is preliminary data.</text>
</comment>
<evidence type="ECO:0000256" key="1">
    <source>
        <dbReference type="SAM" id="MobiDB-lite"/>
    </source>
</evidence>
<feature type="region of interest" description="Disordered" evidence="1">
    <location>
        <begin position="55"/>
        <end position="116"/>
    </location>
</feature>
<feature type="transmembrane region" description="Helical" evidence="2">
    <location>
        <begin position="332"/>
        <end position="352"/>
    </location>
</feature>
<feature type="compositionally biased region" description="Acidic residues" evidence="1">
    <location>
        <begin position="101"/>
        <end position="116"/>
    </location>
</feature>
<organism evidence="3 4">
    <name type="scientific">Mycolicibacterium phocaicum</name>
    <dbReference type="NCBI Taxonomy" id="319706"/>
    <lineage>
        <taxon>Bacteria</taxon>
        <taxon>Bacillati</taxon>
        <taxon>Actinomycetota</taxon>
        <taxon>Actinomycetes</taxon>
        <taxon>Mycobacteriales</taxon>
        <taxon>Mycobacteriaceae</taxon>
        <taxon>Mycolicibacterium</taxon>
    </lineage>
</organism>
<dbReference type="EMBL" id="POTM01000053">
    <property type="protein sequence ID" value="TLH62798.1"/>
    <property type="molecule type" value="Genomic_DNA"/>
</dbReference>
<evidence type="ECO:0000256" key="2">
    <source>
        <dbReference type="SAM" id="Phobius"/>
    </source>
</evidence>